<dbReference type="RefSeq" id="WP_148899680.1">
    <property type="nucleotide sequence ID" value="NZ_VNHY01000004.1"/>
</dbReference>
<evidence type="ECO:0000313" key="3">
    <source>
        <dbReference type="Proteomes" id="UP000324595"/>
    </source>
</evidence>
<proteinExistence type="predicted"/>
<reference evidence="2 3" key="1">
    <citation type="submission" date="2019-07" db="EMBL/GenBank/DDBJ databases">
        <title>Genomic Encyclopedia of Archaeal and Bacterial Type Strains, Phase II (KMG-II): from individual species to whole genera.</title>
        <authorList>
            <person name="Goeker M."/>
        </authorList>
    </citation>
    <scope>NUCLEOTIDE SEQUENCE [LARGE SCALE GENOMIC DNA]</scope>
    <source>
        <strain evidence="2 3">DSM 21935</strain>
    </source>
</reference>
<evidence type="ECO:0008006" key="4">
    <source>
        <dbReference type="Google" id="ProtNLM"/>
    </source>
</evidence>
<dbReference type="Proteomes" id="UP000324595">
    <property type="component" value="Unassembled WGS sequence"/>
</dbReference>
<dbReference type="InterPro" id="IPR021218">
    <property type="entry name" value="DUF2784"/>
</dbReference>
<dbReference type="AlphaFoldDB" id="A0A5D3YHW6"/>
<feature type="transmembrane region" description="Helical" evidence="1">
    <location>
        <begin position="91"/>
        <end position="114"/>
    </location>
</feature>
<protein>
    <recommendedName>
        <fullName evidence="4">DUF2784 domain-containing protein</fullName>
    </recommendedName>
</protein>
<keyword evidence="1" id="KW-1133">Transmembrane helix</keyword>
<keyword evidence="1" id="KW-0812">Transmembrane</keyword>
<evidence type="ECO:0000313" key="2">
    <source>
        <dbReference type="EMBL" id="TYP92119.1"/>
    </source>
</evidence>
<dbReference type="Pfam" id="PF10861">
    <property type="entry name" value="DUF2784"/>
    <property type="match status" value="1"/>
</dbReference>
<name>A0A5D3YHW6_9BACT</name>
<dbReference type="OrthoDB" id="9813998at2"/>
<dbReference type="EMBL" id="VNHY01000004">
    <property type="protein sequence ID" value="TYP92119.1"/>
    <property type="molecule type" value="Genomic_DNA"/>
</dbReference>
<feature type="transmembrane region" description="Helical" evidence="1">
    <location>
        <begin position="6"/>
        <end position="25"/>
    </location>
</feature>
<sequence>MYVLFDITFIIFHTVLILFNLFGWLWKASRRWNLATLLFTGFSWLGLGIWYGLGYCPCTDWHWMVRRKLGYTEMPNSYIKFLIEQLTGIDVSAAVVDTGTVIFFALAIAGSLYVNIRDYRNKNKN</sequence>
<evidence type="ECO:0000256" key="1">
    <source>
        <dbReference type="SAM" id="Phobius"/>
    </source>
</evidence>
<comment type="caution">
    <text evidence="2">The sequence shown here is derived from an EMBL/GenBank/DDBJ whole genome shotgun (WGS) entry which is preliminary data.</text>
</comment>
<accession>A0A5D3YHW6</accession>
<organism evidence="2 3">
    <name type="scientific">Fodinibius salinus</name>
    <dbReference type="NCBI Taxonomy" id="860790"/>
    <lineage>
        <taxon>Bacteria</taxon>
        <taxon>Pseudomonadati</taxon>
        <taxon>Balneolota</taxon>
        <taxon>Balneolia</taxon>
        <taxon>Balneolales</taxon>
        <taxon>Balneolaceae</taxon>
        <taxon>Fodinibius</taxon>
    </lineage>
</organism>
<keyword evidence="1" id="KW-0472">Membrane</keyword>
<gene>
    <name evidence="2" type="ORF">LX73_2369</name>
</gene>
<keyword evidence="3" id="KW-1185">Reference proteome</keyword>
<feature type="transmembrane region" description="Helical" evidence="1">
    <location>
        <begin position="32"/>
        <end position="53"/>
    </location>
</feature>